<evidence type="ECO:0000256" key="5">
    <source>
        <dbReference type="ARBA" id="ARBA00022989"/>
    </source>
</evidence>
<comment type="similarity">
    <text evidence="2">Belongs to the GSP F family.</text>
</comment>
<feature type="domain" description="Type II secretion system protein GspF" evidence="8">
    <location>
        <begin position="77"/>
        <end position="198"/>
    </location>
</feature>
<reference evidence="9 10" key="1">
    <citation type="submission" date="2023-01" db="EMBL/GenBank/DDBJ databases">
        <title>Thalassococcus onchidii sp. nov., isolated from a marine invertebrate from the South China Sea.</title>
        <authorList>
            <person name="Xu S."/>
            <person name="Liu Z."/>
            <person name="Xu Y."/>
        </authorList>
    </citation>
    <scope>NUCLEOTIDE SEQUENCE [LARGE SCALE GENOMIC DNA]</scope>
    <source>
        <strain evidence="9 10">KCTC 32084</strain>
    </source>
</reference>
<evidence type="ECO:0000259" key="8">
    <source>
        <dbReference type="Pfam" id="PF00482"/>
    </source>
</evidence>
<comment type="caution">
    <text evidence="9">The sequence shown here is derived from an EMBL/GenBank/DDBJ whole genome shotgun (WGS) entry which is preliminary data.</text>
</comment>
<protein>
    <submittedName>
        <fullName evidence="9">Type II secretion system F family protein</fullName>
    </submittedName>
</protein>
<evidence type="ECO:0000313" key="9">
    <source>
        <dbReference type="EMBL" id="MDA7425614.1"/>
    </source>
</evidence>
<evidence type="ECO:0000256" key="3">
    <source>
        <dbReference type="ARBA" id="ARBA00022475"/>
    </source>
</evidence>
<feature type="domain" description="Type II secretion system protein GspF" evidence="8">
    <location>
        <begin position="285"/>
        <end position="399"/>
    </location>
</feature>
<evidence type="ECO:0000256" key="7">
    <source>
        <dbReference type="SAM" id="Phobius"/>
    </source>
</evidence>
<keyword evidence="6 7" id="KW-0472">Membrane</keyword>
<feature type="transmembrane region" description="Helical" evidence="7">
    <location>
        <begin position="174"/>
        <end position="197"/>
    </location>
</feature>
<dbReference type="Proteomes" id="UP001210720">
    <property type="component" value="Unassembled WGS sequence"/>
</dbReference>
<keyword evidence="10" id="KW-1185">Reference proteome</keyword>
<evidence type="ECO:0000256" key="2">
    <source>
        <dbReference type="ARBA" id="ARBA00005745"/>
    </source>
</evidence>
<keyword evidence="3" id="KW-1003">Cell membrane</keyword>
<dbReference type="PANTHER" id="PTHR30012:SF0">
    <property type="entry name" value="TYPE II SECRETION SYSTEM PROTEIN F-RELATED"/>
    <property type="match status" value="1"/>
</dbReference>
<dbReference type="Gene3D" id="1.20.81.30">
    <property type="entry name" value="Type II secretion system (T2SS), domain F"/>
    <property type="match status" value="2"/>
</dbReference>
<feature type="transmembrane region" description="Helical" evidence="7">
    <location>
        <begin position="228"/>
        <end position="247"/>
    </location>
</feature>
<keyword evidence="4 7" id="KW-0812">Transmembrane</keyword>
<dbReference type="Pfam" id="PF00482">
    <property type="entry name" value="T2SSF"/>
    <property type="match status" value="2"/>
</dbReference>
<organism evidence="9 10">
    <name type="scientific">Thalassococcus lentus</name>
    <dbReference type="NCBI Taxonomy" id="1210524"/>
    <lineage>
        <taxon>Bacteria</taxon>
        <taxon>Pseudomonadati</taxon>
        <taxon>Pseudomonadota</taxon>
        <taxon>Alphaproteobacteria</taxon>
        <taxon>Rhodobacterales</taxon>
        <taxon>Roseobacteraceae</taxon>
        <taxon>Thalassococcus</taxon>
    </lineage>
</organism>
<name>A0ABT4XUG8_9RHOB</name>
<proteinExistence type="inferred from homology"/>
<evidence type="ECO:0000256" key="1">
    <source>
        <dbReference type="ARBA" id="ARBA00004651"/>
    </source>
</evidence>
<accession>A0ABT4XUG8</accession>
<evidence type="ECO:0000313" key="10">
    <source>
        <dbReference type="Proteomes" id="UP001210720"/>
    </source>
</evidence>
<comment type="subcellular location">
    <subcellularLocation>
        <location evidence="1">Cell membrane</location>
        <topology evidence="1">Multi-pass membrane protein</topology>
    </subcellularLocation>
</comment>
<feature type="transmembrane region" description="Helical" evidence="7">
    <location>
        <begin position="375"/>
        <end position="399"/>
    </location>
</feature>
<evidence type="ECO:0000256" key="4">
    <source>
        <dbReference type="ARBA" id="ARBA00022692"/>
    </source>
</evidence>
<dbReference type="InterPro" id="IPR003004">
    <property type="entry name" value="GspF/PilC"/>
</dbReference>
<dbReference type="EMBL" id="JAQIOY010000004">
    <property type="protein sequence ID" value="MDA7425614.1"/>
    <property type="molecule type" value="Genomic_DNA"/>
</dbReference>
<gene>
    <name evidence="9" type="ORF">PFY00_12840</name>
</gene>
<dbReference type="InterPro" id="IPR042094">
    <property type="entry name" value="T2SS_GspF_sf"/>
</dbReference>
<dbReference type="InterPro" id="IPR018076">
    <property type="entry name" value="T2SS_GspF_dom"/>
</dbReference>
<dbReference type="PRINTS" id="PR00812">
    <property type="entry name" value="BCTERIALGSPF"/>
</dbReference>
<dbReference type="PANTHER" id="PTHR30012">
    <property type="entry name" value="GENERAL SECRETION PATHWAY PROTEIN"/>
    <property type="match status" value="1"/>
</dbReference>
<evidence type="ECO:0000256" key="6">
    <source>
        <dbReference type="ARBA" id="ARBA00023136"/>
    </source>
</evidence>
<keyword evidence="5 7" id="KW-1133">Transmembrane helix</keyword>
<sequence length="410" mass="44544">MPEFFYKGIDQAGRNENGSLEASSEKLAFDTLSSRGITVFELSERSLETETKTSWLLRDIQFGSARLPPGEQANVAELLASLFRAKLAATEIIRIVASTTHHAEVRRHFERTGQRVADGVQFSYAFAAENRSFSLLFVSFLKVGDTANTAPLLLDSLAEHLRTQSATDRKITSALVYPMILVLAAIALTMVVVFFLAPSLEPIFLAAGQQTPTILSACLRVGDFLSNYWLHSLLTTIAFVFSVIALVQSPALKTYFRTARFRLPLVGPMARDALIVQLCVATRLLLLSGEPLLAALRGAVAAMGDNDRISEAFSEASEALEQGVSAASAFRAYPELPGVFLELFEVGETTNTLPDALNSIREVLSAQTEVRAQRLLSLITPVLTLVLGLGIGTLIYAIMGAVLEINEIAF</sequence>
<dbReference type="RefSeq" id="WP_271432975.1">
    <property type="nucleotide sequence ID" value="NZ_JAQIOY010000004.1"/>
</dbReference>